<gene>
    <name evidence="3" type="ORF">ATC1_131222</name>
</gene>
<dbReference type="InterPro" id="IPR037171">
    <property type="entry name" value="NagB/RpiA_transferase-like"/>
</dbReference>
<accession>A0A0S7BW64</accession>
<dbReference type="GO" id="GO:0042802">
    <property type="term" value="F:identical protein binding"/>
    <property type="evidence" value="ECO:0007669"/>
    <property type="project" value="TreeGrafter"/>
</dbReference>
<dbReference type="GO" id="GO:0006043">
    <property type="term" value="P:glucosamine catabolic process"/>
    <property type="evidence" value="ECO:0007669"/>
    <property type="project" value="TreeGrafter"/>
</dbReference>
<dbReference type="PANTHER" id="PTHR11280">
    <property type="entry name" value="GLUCOSAMINE-6-PHOSPHATE ISOMERASE"/>
    <property type="match status" value="1"/>
</dbReference>
<sequence>MKPIFQDVWGKLPVFVYETNDEMGKAAALEAREIINQAIQEKGFSNIIIATGNSQLSFLKALRELDQIDWGKVNVFHMDEYVGLPAGHTASFPYFLKKHFLDHIDKVKAFYPVPGNPDTLREDMLAYEKLLRDNPADLCALGIGENGHIAFNDPPFADFDDPVFIKKVRLAEKSRRQQVGEGHFHAIEEVPTYALSLTIPALRSAKRMLCMVPESRKAEAVEKTKIQDINDECPATILKDTPWCTLFLDRDAAQRILPSNL</sequence>
<dbReference type="Pfam" id="PF01182">
    <property type="entry name" value="Glucosamine_iso"/>
    <property type="match status" value="1"/>
</dbReference>
<keyword evidence="4" id="KW-1185">Reference proteome</keyword>
<dbReference type="GO" id="GO:0006046">
    <property type="term" value="P:N-acetylglucosamine catabolic process"/>
    <property type="evidence" value="ECO:0007669"/>
    <property type="project" value="TreeGrafter"/>
</dbReference>
<evidence type="ECO:0000256" key="1">
    <source>
        <dbReference type="ARBA" id="ARBA00023277"/>
    </source>
</evidence>
<dbReference type="InterPro" id="IPR004547">
    <property type="entry name" value="Glucosamine6P_isomerase"/>
</dbReference>
<dbReference type="CDD" id="cd01399">
    <property type="entry name" value="GlcN6P_deaminase"/>
    <property type="match status" value="1"/>
</dbReference>
<dbReference type="PATRIC" id="fig|1678840.3.peg.2664"/>
<evidence type="ECO:0000259" key="2">
    <source>
        <dbReference type="Pfam" id="PF01182"/>
    </source>
</evidence>
<proteinExistence type="predicted"/>
<evidence type="ECO:0000313" key="3">
    <source>
        <dbReference type="EMBL" id="GAP41238.1"/>
    </source>
</evidence>
<feature type="domain" description="Glucosamine/galactosamine-6-phosphate isomerase" evidence="2">
    <location>
        <begin position="19"/>
        <end position="239"/>
    </location>
</feature>
<dbReference type="EMBL" id="DF968181">
    <property type="protein sequence ID" value="GAP41238.1"/>
    <property type="molecule type" value="Genomic_DNA"/>
</dbReference>
<dbReference type="RefSeq" id="WP_172667779.1">
    <property type="nucleotide sequence ID" value="NZ_DF968181.1"/>
</dbReference>
<protein>
    <submittedName>
        <fullName evidence="3">6-phosphogluconolactonase</fullName>
    </submittedName>
</protein>
<name>A0A0S7BW64_9CHLR</name>
<dbReference type="GO" id="GO:0019262">
    <property type="term" value="P:N-acetylneuraminate catabolic process"/>
    <property type="evidence" value="ECO:0007669"/>
    <property type="project" value="TreeGrafter"/>
</dbReference>
<dbReference type="GO" id="GO:0005975">
    <property type="term" value="P:carbohydrate metabolic process"/>
    <property type="evidence" value="ECO:0007669"/>
    <property type="project" value="InterPro"/>
</dbReference>
<dbReference type="SUPFAM" id="SSF100950">
    <property type="entry name" value="NagB/RpiA/CoA transferase-like"/>
    <property type="match status" value="1"/>
</dbReference>
<dbReference type="Gene3D" id="3.40.50.1360">
    <property type="match status" value="1"/>
</dbReference>
<dbReference type="AlphaFoldDB" id="A0A0S7BW64"/>
<dbReference type="InterPro" id="IPR006148">
    <property type="entry name" value="Glc/Gal-6P_isomerase"/>
</dbReference>
<organism evidence="3">
    <name type="scientific">Flexilinea flocculi</name>
    <dbReference type="NCBI Taxonomy" id="1678840"/>
    <lineage>
        <taxon>Bacteria</taxon>
        <taxon>Bacillati</taxon>
        <taxon>Chloroflexota</taxon>
        <taxon>Anaerolineae</taxon>
        <taxon>Anaerolineales</taxon>
        <taxon>Anaerolineaceae</taxon>
        <taxon>Flexilinea</taxon>
    </lineage>
</organism>
<dbReference type="GO" id="GO:0004342">
    <property type="term" value="F:glucosamine-6-phosphate deaminase activity"/>
    <property type="evidence" value="ECO:0007669"/>
    <property type="project" value="InterPro"/>
</dbReference>
<dbReference type="PANTHER" id="PTHR11280:SF6">
    <property type="entry name" value="GLUCOSAMINE-6-PHOSPHATE ISOMERASE NAGB"/>
    <property type="match status" value="1"/>
</dbReference>
<dbReference type="STRING" id="1678840.ATC1_131222"/>
<keyword evidence="1" id="KW-0119">Carbohydrate metabolism</keyword>
<dbReference type="GO" id="GO:0005737">
    <property type="term" value="C:cytoplasm"/>
    <property type="evidence" value="ECO:0007669"/>
    <property type="project" value="TreeGrafter"/>
</dbReference>
<dbReference type="Proteomes" id="UP000053370">
    <property type="component" value="Unassembled WGS sequence"/>
</dbReference>
<evidence type="ECO:0000313" key="4">
    <source>
        <dbReference type="Proteomes" id="UP000053370"/>
    </source>
</evidence>
<reference evidence="3" key="1">
    <citation type="journal article" date="2015" name="Genome Announc.">
        <title>Draft Genome Sequence of Anaerolineae Strain TC1, a Novel Isolate from a Methanogenic Wastewater Treatment System.</title>
        <authorList>
            <person name="Matsuura N."/>
            <person name="Tourlousse D.M."/>
            <person name="Sun L."/>
            <person name="Toyonaga M."/>
            <person name="Kuroda K."/>
            <person name="Ohashi A."/>
            <person name="Cruz R."/>
            <person name="Yamaguchi T."/>
            <person name="Sekiguchi Y."/>
        </authorList>
    </citation>
    <scope>NUCLEOTIDE SEQUENCE [LARGE SCALE GENOMIC DNA]</scope>
    <source>
        <strain evidence="3">TC1</strain>
    </source>
</reference>